<dbReference type="VEuPathDB" id="VectorBase:ASIC011691"/>
<feature type="compositionally biased region" description="Low complexity" evidence="1">
    <location>
        <begin position="146"/>
        <end position="164"/>
    </location>
</feature>
<dbReference type="EMBL" id="KE525263">
    <property type="protein sequence ID" value="KFB43842.1"/>
    <property type="molecule type" value="Genomic_DNA"/>
</dbReference>
<evidence type="ECO:0000256" key="1">
    <source>
        <dbReference type="SAM" id="MobiDB-lite"/>
    </source>
</evidence>
<name>A0A084W0U8_ANOSI</name>
<feature type="compositionally biased region" description="Basic residues" evidence="1">
    <location>
        <begin position="131"/>
        <end position="145"/>
    </location>
</feature>
<proteinExistence type="predicted"/>
<evidence type="ECO:0000313" key="2">
    <source>
        <dbReference type="EMBL" id="KFB43842.1"/>
    </source>
</evidence>
<evidence type="ECO:0000313" key="4">
    <source>
        <dbReference type="Proteomes" id="UP000030765"/>
    </source>
</evidence>
<dbReference type="Proteomes" id="UP000030765">
    <property type="component" value="Unassembled WGS sequence"/>
</dbReference>
<feature type="region of interest" description="Disordered" evidence="1">
    <location>
        <begin position="127"/>
        <end position="174"/>
    </location>
</feature>
<keyword evidence="4" id="KW-1185">Reference proteome</keyword>
<evidence type="ECO:0000313" key="3">
    <source>
        <dbReference type="EnsemblMetazoa" id="ASIC011691-PA"/>
    </source>
</evidence>
<organism evidence="2">
    <name type="scientific">Anopheles sinensis</name>
    <name type="common">Mosquito</name>
    <dbReference type="NCBI Taxonomy" id="74873"/>
    <lineage>
        <taxon>Eukaryota</taxon>
        <taxon>Metazoa</taxon>
        <taxon>Ecdysozoa</taxon>
        <taxon>Arthropoda</taxon>
        <taxon>Hexapoda</taxon>
        <taxon>Insecta</taxon>
        <taxon>Pterygota</taxon>
        <taxon>Neoptera</taxon>
        <taxon>Endopterygota</taxon>
        <taxon>Diptera</taxon>
        <taxon>Nematocera</taxon>
        <taxon>Culicoidea</taxon>
        <taxon>Culicidae</taxon>
        <taxon>Anophelinae</taxon>
        <taxon>Anopheles</taxon>
    </lineage>
</organism>
<protein>
    <submittedName>
        <fullName evidence="2 3">ABC transporter substrate-binding protein</fullName>
    </submittedName>
</protein>
<reference evidence="2 4" key="1">
    <citation type="journal article" date="2014" name="BMC Genomics">
        <title>Genome sequence of Anopheles sinensis provides insight into genetics basis of mosquito competence for malaria parasites.</title>
        <authorList>
            <person name="Zhou D."/>
            <person name="Zhang D."/>
            <person name="Ding G."/>
            <person name="Shi L."/>
            <person name="Hou Q."/>
            <person name="Ye Y."/>
            <person name="Xu Y."/>
            <person name="Zhou H."/>
            <person name="Xiong C."/>
            <person name="Li S."/>
            <person name="Yu J."/>
            <person name="Hong S."/>
            <person name="Yu X."/>
            <person name="Zou P."/>
            <person name="Chen C."/>
            <person name="Chang X."/>
            <person name="Wang W."/>
            <person name="Lv Y."/>
            <person name="Sun Y."/>
            <person name="Ma L."/>
            <person name="Shen B."/>
            <person name="Zhu C."/>
        </authorList>
    </citation>
    <scope>NUCLEOTIDE SEQUENCE [LARGE SCALE GENOMIC DNA]</scope>
</reference>
<reference evidence="3" key="2">
    <citation type="submission" date="2020-05" db="UniProtKB">
        <authorList>
            <consortium name="EnsemblMetazoa"/>
        </authorList>
    </citation>
    <scope>IDENTIFICATION</scope>
</reference>
<gene>
    <name evidence="2" type="ORF">ZHAS_00011691</name>
</gene>
<accession>A0A084W0U8</accession>
<dbReference type="AlphaFoldDB" id="A0A084W0U8"/>
<dbReference type="EnsemblMetazoa" id="ASIC011691-RA">
    <property type="protein sequence ID" value="ASIC011691-PA"/>
    <property type="gene ID" value="ASIC011691"/>
</dbReference>
<dbReference type="EMBL" id="ATLV01019160">
    <property type="status" value="NOT_ANNOTATED_CDS"/>
    <property type="molecule type" value="Genomic_DNA"/>
</dbReference>
<sequence length="222" mass="24705">MIEIKSLASSTLNTSVISNRHEADPEPRLARPVRKPINHFGKPFLPNKSAWAKLYAEPYTKVREFPPALGFVREKNNPLLKSAKSPSPATSRMCSLSHLLSPSVRLPIHCTTKAQPLKATSTQLLWAPSPRKGRTRRRQWRRRRTSLGSSGPSLSCLSASTSSRHGTNQTEKLQPPFGSVVLWPALGTVHDFHERAGALRRWRLRGFARSTLSSDTGTIKEA</sequence>